<evidence type="ECO:0000256" key="3">
    <source>
        <dbReference type="SAM" id="SignalP"/>
    </source>
</evidence>
<evidence type="ECO:0000256" key="2">
    <source>
        <dbReference type="PROSITE-ProRule" id="PRU00267"/>
    </source>
</evidence>
<dbReference type="Proteomes" id="UP001165289">
    <property type="component" value="Unassembled WGS sequence"/>
</dbReference>
<dbReference type="GO" id="GO:0005634">
    <property type="term" value="C:nucleus"/>
    <property type="evidence" value="ECO:0007669"/>
    <property type="project" value="UniProtKB-UniRule"/>
</dbReference>
<dbReference type="SUPFAM" id="SSF47095">
    <property type="entry name" value="HMG-box"/>
    <property type="match status" value="2"/>
</dbReference>
<dbReference type="EMBL" id="JAKMXF010000044">
    <property type="protein sequence ID" value="KAI6660083.1"/>
    <property type="molecule type" value="Genomic_DNA"/>
</dbReference>
<dbReference type="Pfam" id="PF00505">
    <property type="entry name" value="HMG_box"/>
    <property type="match status" value="2"/>
</dbReference>
<dbReference type="PANTHER" id="PTHR48112">
    <property type="entry name" value="HIGH MOBILITY GROUP PROTEIN DSP1"/>
    <property type="match status" value="1"/>
</dbReference>
<dbReference type="CDD" id="cd00084">
    <property type="entry name" value="HMG-box_SF"/>
    <property type="match status" value="2"/>
</dbReference>
<evidence type="ECO:0000256" key="1">
    <source>
        <dbReference type="ARBA" id="ARBA00023125"/>
    </source>
</evidence>
<dbReference type="Gene3D" id="1.10.30.10">
    <property type="entry name" value="High mobility group box domain"/>
    <property type="match status" value="2"/>
</dbReference>
<dbReference type="AlphaFoldDB" id="A0AAV7KGR6"/>
<keyword evidence="6" id="KW-1185">Reference proteome</keyword>
<keyword evidence="3" id="KW-0732">Signal</keyword>
<name>A0AAV7KGR6_9METZ</name>
<feature type="DNA-binding region" description="HMG box" evidence="2">
    <location>
        <begin position="150"/>
        <end position="218"/>
    </location>
</feature>
<comment type="caution">
    <text evidence="5">The sequence shown here is derived from an EMBL/GenBank/DDBJ whole genome shotgun (WGS) entry which is preliminary data.</text>
</comment>
<feature type="domain" description="HMG box" evidence="4">
    <location>
        <begin position="46"/>
        <end position="114"/>
    </location>
</feature>
<dbReference type="PROSITE" id="PS50118">
    <property type="entry name" value="HMG_BOX_2"/>
    <property type="match status" value="2"/>
</dbReference>
<feature type="signal peptide" evidence="3">
    <location>
        <begin position="1"/>
        <end position="19"/>
    </location>
</feature>
<feature type="DNA-binding region" description="HMG box" evidence="2">
    <location>
        <begin position="46"/>
        <end position="114"/>
    </location>
</feature>
<organism evidence="5 6">
    <name type="scientific">Oopsacas minuta</name>
    <dbReference type="NCBI Taxonomy" id="111878"/>
    <lineage>
        <taxon>Eukaryota</taxon>
        <taxon>Metazoa</taxon>
        <taxon>Porifera</taxon>
        <taxon>Hexactinellida</taxon>
        <taxon>Hexasterophora</taxon>
        <taxon>Lyssacinosida</taxon>
        <taxon>Leucopsacidae</taxon>
        <taxon>Oopsacas</taxon>
    </lineage>
</organism>
<dbReference type="InterPro" id="IPR050342">
    <property type="entry name" value="HMGB"/>
</dbReference>
<evidence type="ECO:0000313" key="5">
    <source>
        <dbReference type="EMBL" id="KAI6660083.1"/>
    </source>
</evidence>
<keyword evidence="2" id="KW-0539">Nucleus</keyword>
<feature type="chain" id="PRO_5043641951" description="HMG box domain-containing protein" evidence="3">
    <location>
        <begin position="20"/>
        <end position="237"/>
    </location>
</feature>
<dbReference type="InterPro" id="IPR009071">
    <property type="entry name" value="HMG_box_dom"/>
</dbReference>
<gene>
    <name evidence="5" type="ORF">LOD99_14424</name>
</gene>
<accession>A0AAV7KGR6</accession>
<reference evidence="5 6" key="1">
    <citation type="journal article" date="2023" name="BMC Biol.">
        <title>The compact genome of the sponge Oopsacas minuta (Hexactinellida) is lacking key metazoan core genes.</title>
        <authorList>
            <person name="Santini S."/>
            <person name="Schenkelaars Q."/>
            <person name="Jourda C."/>
            <person name="Duchesne M."/>
            <person name="Belahbib H."/>
            <person name="Rocher C."/>
            <person name="Selva M."/>
            <person name="Riesgo A."/>
            <person name="Vervoort M."/>
            <person name="Leys S.P."/>
            <person name="Kodjabachian L."/>
            <person name="Le Bivic A."/>
            <person name="Borchiellini C."/>
            <person name="Claverie J.M."/>
            <person name="Renard E."/>
        </authorList>
    </citation>
    <scope>NUCLEOTIDE SEQUENCE [LARGE SCALE GENOMIC DNA]</scope>
    <source>
        <strain evidence="5">SPO-2</strain>
    </source>
</reference>
<feature type="domain" description="HMG box" evidence="4">
    <location>
        <begin position="150"/>
        <end position="218"/>
    </location>
</feature>
<evidence type="ECO:0000313" key="6">
    <source>
        <dbReference type="Proteomes" id="UP001165289"/>
    </source>
</evidence>
<sequence>MKTVRTFSTLLRLLHNTSCIPSCDTSKVHMHTRFIHNTVVLSAPIQKKPANSYARFVKDMYHEFSQSEDKPIVPKIMQMIAKQWKTMTEEEKEKYTLAYEEDKKEWLKNYENTTDEEKVAYKEKIKIKREKKIQAKVTKKKKSEVDPRENYRKLNSIAIFNYERYYTIRREFPALKQQDLFKLMIHEWKNLPQDQKKRYQDMAAAMRSKSKETMLLYTFMELYDECYIARPGESLYY</sequence>
<proteinExistence type="predicted"/>
<evidence type="ECO:0000259" key="4">
    <source>
        <dbReference type="PROSITE" id="PS50118"/>
    </source>
</evidence>
<dbReference type="InterPro" id="IPR036910">
    <property type="entry name" value="HMG_box_dom_sf"/>
</dbReference>
<protein>
    <recommendedName>
        <fullName evidence="4">HMG box domain-containing protein</fullName>
    </recommendedName>
</protein>
<keyword evidence="1 2" id="KW-0238">DNA-binding</keyword>
<dbReference type="SMART" id="SM00398">
    <property type="entry name" value="HMG"/>
    <property type="match status" value="2"/>
</dbReference>
<dbReference type="GO" id="GO:0003677">
    <property type="term" value="F:DNA binding"/>
    <property type="evidence" value="ECO:0007669"/>
    <property type="project" value="UniProtKB-UniRule"/>
</dbReference>